<dbReference type="AlphaFoldDB" id="A0A7I4YRW6"/>
<proteinExistence type="predicted"/>
<keyword evidence="1" id="KW-0812">Transmembrane</keyword>
<feature type="domain" description="DUF7622" evidence="3">
    <location>
        <begin position="223"/>
        <end position="302"/>
    </location>
</feature>
<dbReference type="OMA" id="PEIETGH"/>
<reference evidence="5" key="1">
    <citation type="submission" date="2020-12" db="UniProtKB">
        <authorList>
            <consortium name="WormBaseParasite"/>
        </authorList>
    </citation>
    <scope>IDENTIFICATION</scope>
    <source>
        <strain evidence="5">MHco3</strain>
    </source>
</reference>
<organism evidence="4 5">
    <name type="scientific">Haemonchus contortus</name>
    <name type="common">Barber pole worm</name>
    <dbReference type="NCBI Taxonomy" id="6289"/>
    <lineage>
        <taxon>Eukaryota</taxon>
        <taxon>Metazoa</taxon>
        <taxon>Ecdysozoa</taxon>
        <taxon>Nematoda</taxon>
        <taxon>Chromadorea</taxon>
        <taxon>Rhabditida</taxon>
        <taxon>Rhabditina</taxon>
        <taxon>Rhabditomorpha</taxon>
        <taxon>Strongyloidea</taxon>
        <taxon>Trichostrongylidae</taxon>
        <taxon>Haemonchus</taxon>
    </lineage>
</organism>
<dbReference type="Proteomes" id="UP000025227">
    <property type="component" value="Unplaced"/>
</dbReference>
<evidence type="ECO:0000256" key="2">
    <source>
        <dbReference type="SAM" id="SignalP"/>
    </source>
</evidence>
<protein>
    <submittedName>
        <fullName evidence="5">Protein quiver</fullName>
    </submittedName>
</protein>
<sequence length="341" mass="38346">MAMLSSLTSSLLLSSYILLFVNHAAVEAIECYQCENDYGGIKCDTPCRGERCVVWKWQTKSEVMVKQGCVSGVDIHFTAKIGCRTNHLGATLCVCEDGDLCNRVERTENTVRPLPVIRLQVVDCIGKVTGTGHIGARREHPCSSNYCHMTRTESYSDDFPPDVLTVYDCGDKGEFDFDLRLKNTIDFPGLYANGCYRIQYQPKESVTDCFCSKSHCNTKLPVVQAGPVRCYISHGARNESVVDTNHFCYGDYCFVQKHDGKFTKGCLSVNERNSWSHLRSGHRHILGVDQWLCQHHLCNLDLSRVARATASGRSIHRFNKGTSTFSVLVLLVLFIYSYCFL</sequence>
<dbReference type="InterPro" id="IPR056039">
    <property type="entry name" value="DUF7622"/>
</dbReference>
<feature type="chain" id="PRO_5029558146" evidence="2">
    <location>
        <begin position="29"/>
        <end position="341"/>
    </location>
</feature>
<keyword evidence="1" id="KW-0472">Membrane</keyword>
<evidence type="ECO:0000259" key="3">
    <source>
        <dbReference type="Pfam" id="PF24602"/>
    </source>
</evidence>
<keyword evidence="1" id="KW-1133">Transmembrane helix</keyword>
<accession>A0A7I4YRW6</accession>
<dbReference type="OrthoDB" id="5817149at2759"/>
<keyword evidence="4" id="KW-1185">Reference proteome</keyword>
<keyword evidence="2" id="KW-0732">Signal</keyword>
<dbReference type="PANTHER" id="PTHR37433:SF20">
    <property type="entry name" value="ACTIVIN_RECP DOMAIN-CONTAINING PROTEIN"/>
    <property type="match status" value="1"/>
</dbReference>
<dbReference type="PANTHER" id="PTHR37433">
    <property type="entry name" value="PROTEIN CBG25136-RELATED"/>
    <property type="match status" value="1"/>
</dbReference>
<feature type="transmembrane region" description="Helical" evidence="1">
    <location>
        <begin position="323"/>
        <end position="340"/>
    </location>
</feature>
<feature type="signal peptide" evidence="2">
    <location>
        <begin position="1"/>
        <end position="28"/>
    </location>
</feature>
<dbReference type="WBParaSite" id="HCON_00138820-00001">
    <property type="protein sequence ID" value="HCON_00138820-00001"/>
    <property type="gene ID" value="HCON_00138820"/>
</dbReference>
<evidence type="ECO:0000256" key="1">
    <source>
        <dbReference type="SAM" id="Phobius"/>
    </source>
</evidence>
<dbReference type="Pfam" id="PF24602">
    <property type="entry name" value="DUF7622"/>
    <property type="match status" value="1"/>
</dbReference>
<evidence type="ECO:0000313" key="5">
    <source>
        <dbReference type="WBParaSite" id="HCON_00138820-00001"/>
    </source>
</evidence>
<evidence type="ECO:0000313" key="4">
    <source>
        <dbReference type="Proteomes" id="UP000025227"/>
    </source>
</evidence>
<name>A0A7I4YRW6_HAECO</name>